<protein>
    <submittedName>
        <fullName evidence="1">Uncharacterized protein</fullName>
    </submittedName>
</protein>
<organism evidence="1">
    <name type="scientific">uncultured Caudovirales phage</name>
    <dbReference type="NCBI Taxonomy" id="2100421"/>
    <lineage>
        <taxon>Viruses</taxon>
        <taxon>Duplodnaviria</taxon>
        <taxon>Heunggongvirae</taxon>
        <taxon>Uroviricota</taxon>
        <taxon>Caudoviricetes</taxon>
        <taxon>Peduoviridae</taxon>
        <taxon>Maltschvirus</taxon>
        <taxon>Maltschvirus maltsch</taxon>
    </lineage>
</organism>
<dbReference type="EMBL" id="LR796588">
    <property type="protein sequence ID" value="CAB4153065.1"/>
    <property type="molecule type" value="Genomic_DNA"/>
</dbReference>
<reference evidence="1" key="1">
    <citation type="submission" date="2020-04" db="EMBL/GenBank/DDBJ databases">
        <authorList>
            <person name="Chiriac C."/>
            <person name="Salcher M."/>
            <person name="Ghai R."/>
            <person name="Kavagutti S V."/>
        </authorList>
    </citation>
    <scope>NUCLEOTIDE SEQUENCE</scope>
</reference>
<sequence>MQQWLSKRAVLVEALTEVTELLIIMRLAGMDTTRVEDDATRIAKRLMRVNRRIEDGLDQNS</sequence>
<gene>
    <name evidence="1" type="ORF">UFOVP609_42</name>
</gene>
<evidence type="ECO:0000313" key="1">
    <source>
        <dbReference type="EMBL" id="CAB4153065.1"/>
    </source>
</evidence>
<proteinExistence type="predicted"/>
<name>A0A6J5N0G0_9CAUD</name>
<accession>A0A6J5N0G0</accession>